<proteinExistence type="predicted"/>
<reference evidence="1 2" key="1">
    <citation type="submission" date="2023-05" db="EMBL/GenBank/DDBJ databases">
        <title>Genome sequence of Pinibacter sp. MAH-24.</title>
        <authorList>
            <person name="Huq M.A."/>
        </authorList>
    </citation>
    <scope>NUCLEOTIDE SEQUENCE [LARGE SCALE GENOMIC DNA]</scope>
    <source>
        <strain evidence="1 2">MAH-24</strain>
    </source>
</reference>
<evidence type="ECO:0000313" key="1">
    <source>
        <dbReference type="EMBL" id="MDI3318205.1"/>
    </source>
</evidence>
<name>A0ABT6R6L1_9BACT</name>
<dbReference type="Proteomes" id="UP001226434">
    <property type="component" value="Unassembled WGS sequence"/>
</dbReference>
<evidence type="ECO:0000313" key="2">
    <source>
        <dbReference type="Proteomes" id="UP001226434"/>
    </source>
</evidence>
<evidence type="ECO:0008006" key="3">
    <source>
        <dbReference type="Google" id="ProtNLM"/>
    </source>
</evidence>
<protein>
    <recommendedName>
        <fullName evidence="3">Addiction module component</fullName>
    </recommendedName>
</protein>
<gene>
    <name evidence="1" type="ORF">QJ048_00375</name>
</gene>
<accession>A0ABT6R6L1</accession>
<organism evidence="1 2">
    <name type="scientific">Pinibacter soli</name>
    <dbReference type="NCBI Taxonomy" id="3044211"/>
    <lineage>
        <taxon>Bacteria</taxon>
        <taxon>Pseudomonadati</taxon>
        <taxon>Bacteroidota</taxon>
        <taxon>Chitinophagia</taxon>
        <taxon>Chitinophagales</taxon>
        <taxon>Chitinophagaceae</taxon>
        <taxon>Pinibacter</taxon>
    </lineage>
</organism>
<keyword evidence="2" id="KW-1185">Reference proteome</keyword>
<sequence>MQVVNIRQKLHQYIDNSDEKLLKLMYAIAKEYYEDDDFEYSFTDQEINEFEKRRADRISGQSKLYSWKEAKDKIIGKK</sequence>
<dbReference type="RefSeq" id="WP_282332323.1">
    <property type="nucleotide sequence ID" value="NZ_JASBRG010000001.1"/>
</dbReference>
<dbReference type="EMBL" id="JASBRG010000001">
    <property type="protein sequence ID" value="MDI3318205.1"/>
    <property type="molecule type" value="Genomic_DNA"/>
</dbReference>
<comment type="caution">
    <text evidence="1">The sequence shown here is derived from an EMBL/GenBank/DDBJ whole genome shotgun (WGS) entry which is preliminary data.</text>
</comment>